<evidence type="ECO:0000313" key="6">
    <source>
        <dbReference type="Proteomes" id="UP000215335"/>
    </source>
</evidence>
<accession>A0A232EHJ2</accession>
<dbReference type="SUPFAM" id="SSF88723">
    <property type="entry name" value="PIN domain-like"/>
    <property type="match status" value="2"/>
</dbReference>
<dbReference type="EMBL" id="NNAY01004486">
    <property type="protein sequence ID" value="OXU17826.1"/>
    <property type="molecule type" value="Genomic_DNA"/>
</dbReference>
<name>A0A232EHJ2_9HYME</name>
<gene>
    <name evidence="5" type="ORF">TSAR_010270</name>
</gene>
<feature type="domain" description="XPG N-terminal" evidence="3">
    <location>
        <begin position="124"/>
        <end position="216"/>
    </location>
</feature>
<dbReference type="Gene3D" id="3.40.50.1010">
    <property type="entry name" value="5'-nuclease"/>
    <property type="match status" value="2"/>
</dbReference>
<comment type="caution">
    <text evidence="5">The sequence shown here is derived from an EMBL/GenBank/DDBJ whole genome shotgun (WGS) entry which is preliminary data.</text>
</comment>
<dbReference type="InterPro" id="IPR006085">
    <property type="entry name" value="XPG_DNA_repair_N"/>
</dbReference>
<dbReference type="Gene3D" id="3.40.50.300">
    <property type="entry name" value="P-loop containing nucleotide triphosphate hydrolases"/>
    <property type="match status" value="1"/>
</dbReference>
<dbReference type="STRING" id="543379.A0A232EHJ2"/>
<evidence type="ECO:0000259" key="4">
    <source>
        <dbReference type="Pfam" id="PF08423"/>
    </source>
</evidence>
<dbReference type="OrthoDB" id="25987at2759"/>
<feature type="region of interest" description="Disordered" evidence="2">
    <location>
        <begin position="1137"/>
        <end position="1159"/>
    </location>
</feature>
<proteinExistence type="inferred from homology"/>
<dbReference type="PANTHER" id="PTHR15665">
    <property type="entry name" value="ASTEROID PROTEIN"/>
    <property type="match status" value="1"/>
</dbReference>
<reference evidence="5 6" key="1">
    <citation type="journal article" date="2017" name="Curr. Biol.">
        <title>The Evolution of Venom by Co-option of Single-Copy Genes.</title>
        <authorList>
            <person name="Martinson E.O."/>
            <person name="Mrinalini"/>
            <person name="Kelkar Y.D."/>
            <person name="Chang C.H."/>
            <person name="Werren J.H."/>
        </authorList>
    </citation>
    <scope>NUCLEOTIDE SEQUENCE [LARGE SCALE GENOMIC DNA]</scope>
    <source>
        <strain evidence="5 6">Alberta</strain>
        <tissue evidence="5">Whole body</tissue>
    </source>
</reference>
<feature type="domain" description="Rad51-like C-terminal" evidence="4">
    <location>
        <begin position="1548"/>
        <end position="1697"/>
    </location>
</feature>
<dbReference type="PANTHER" id="PTHR15665:SF1">
    <property type="entry name" value="PROTEIN ASTEROID HOMOLOG 1"/>
    <property type="match status" value="1"/>
</dbReference>
<dbReference type="Pfam" id="PF00752">
    <property type="entry name" value="XPG_N"/>
    <property type="match status" value="1"/>
</dbReference>
<dbReference type="InterPro" id="IPR013632">
    <property type="entry name" value="Rad51_C"/>
</dbReference>
<evidence type="ECO:0000256" key="1">
    <source>
        <dbReference type="ARBA" id="ARBA00007398"/>
    </source>
</evidence>
<comment type="similarity">
    <text evidence="1">Belongs to the asteroid family.</text>
</comment>
<dbReference type="CDD" id="cd18676">
    <property type="entry name" value="PIN_asteroid-like"/>
    <property type="match status" value="2"/>
</dbReference>
<dbReference type="Pfam" id="PF08423">
    <property type="entry name" value="Rad51"/>
    <property type="match status" value="1"/>
</dbReference>
<keyword evidence="6" id="KW-1185">Reference proteome</keyword>
<dbReference type="Proteomes" id="UP000215335">
    <property type="component" value="Unassembled WGS sequence"/>
</dbReference>
<dbReference type="SUPFAM" id="SSF52540">
    <property type="entry name" value="P-loop containing nucleoside triphosphate hydrolases"/>
    <property type="match status" value="1"/>
</dbReference>
<feature type="region of interest" description="Disordered" evidence="2">
    <location>
        <begin position="1513"/>
        <end position="1534"/>
    </location>
</feature>
<sequence length="1698" mass="195631">MLRPIVTLNLPSTIISKLHEKGFFYVEELANLNSKQLKNFNLSRSDIEKQLQPSQELGLDIWQRETQQEHISLCCSELEAALGGGVQCRVITELSVQLNKCYGGLDGRAIYIDTRSGTCASRFKGLMSYITNQNKFLRDHDLHDTNLVIDGNCLMSQLYRDNNCNYCFGGDYGEYAYYVNEFFDELLECKITPLIIYDGAMEDKKLNTIIKRSQDRILNASVSTSANQLPILPVLAKDTFKYIARKRNIKSAQSTFEADDHIASVAKILNCPVLSFDSDFFIYDVMYIPLNTYKPGIFPNSKGVGFVKRCKIFKTEYFLNSFFKMDKNVLPLAAALLGNDYLSSSIFNNFFSTLKISRKLKKKNLLKNNHSRIEALFRWMQTRSLDNAITSVVNELDPEKRKSVIEVIEVIVNGFLNPSSEMLVPLGYSQQEIDTLMQNISTEQYTFEEVKDFSDKPEKLQDDETYLSCSEDETTTLPSADFLIFKPGSDININGKLPSWFLERCHTSRFPAYFMDMINRRLIVVSEQMEDFSQPSCVNISLKIISSIFRLLHNGITDYKSMKYMTRGSKLNVETYELDCDKYKFPFDIPTLEKLKDFPMLKRKEILTGTLGVNDKLIAEFPPIWRLYIATIKYWFDEADAVFTTTAHVYTLVLLLIHHVIKKVIKDQSYFGLESVNVKNSDEVVDNKQFTNQDLVRDMPVKTALEKVTKQDCLLALKYFQLHKQVKKEEEFKIAVVHSFSLLQSCLKQSINLNALLGHLYPDVDIAEFFSGTLAYNLYNDIEQKKPRYNSHISKVFQDSPSVLQLFVSVSTKMQIMAKQKNPSIIIDGNGVASQLYSREAKGNCCFGGDYDKYAWCVSNFFDELLKCNITPLIIIDGGSEDKKLSTIYKRTKDRVRTACGMTPQKQARTQLFPLLLKEVFKNTVQQKGIKCAQSLFEADDDIASVAKILNCPVLSFDSDFYIFDVMYIPFNTLDFGVVKNPNGNGFMKNCKVYKIDNFLSSFPGMDKTVMPLAATLLGNDYINRSTFKDFFSTLRLSKTSKRRYNEQQRRIEATFRWLQKQSLDSAIAIVLSKLDQKKRKHILEIMEMIINGYLIASPRMLYPLGFSNDYINHLMREMPNKPYKFQQDINNLRVKDEPKADDESDLSCSEDDPPSEELEIVKPENESHLYSLAPKWFIEEFNAANFPSYFIDMLTRQLYVCPVQVEDFSHPTCINISLKILRVIFKLLSAGTTNSNVLEYVARSNVTNITTYKLQCEDHIFFCKFPSLSQLRDLPLIIRKQILDNTLGISDNLLNEFPPEWRLYIATAKYWINEADAPFRTNCHLYALLFVMLYHVIDRKAGFHRSQSYFERKYGQHLKMLYQHRNNTMIYSPAPNMPIFEALNRVDPDDCLLAIPFFLSNFIMDERLLMNPKKFHISSVHGFSLFQNALRHSTHLNALLGFPYQQTNVAELFNGTLIYNLYNNLKTRHDIDVYIRTVLRNSPSLLQLFVSIMATIRSIFTEALETKINTGRRRKNRNRRKNDLHSDDNVLEDDDDFQNDVPYYDDLNLNADEVLKCIEILSPNSVEEFVQIIDSLKFKVKSNKDEKKVRLIIVDSLSMPILCCIDDPTKRPYYYSQILHKLHKLALINELAVVITNELVMQVDKDGKSYFAAAGGQYVADYASVKLEMTRLTDHKFATCLLKSPIMPEIAVTFMVS</sequence>
<protein>
    <recommendedName>
        <fullName evidence="7">Asteroid domain-containing protein</fullName>
    </recommendedName>
</protein>
<evidence type="ECO:0008006" key="7">
    <source>
        <dbReference type="Google" id="ProtNLM"/>
    </source>
</evidence>
<evidence type="ECO:0000259" key="3">
    <source>
        <dbReference type="Pfam" id="PF00752"/>
    </source>
</evidence>
<evidence type="ECO:0000256" key="2">
    <source>
        <dbReference type="SAM" id="MobiDB-lite"/>
    </source>
</evidence>
<feature type="compositionally biased region" description="Acidic residues" evidence="2">
    <location>
        <begin position="1140"/>
        <end position="1159"/>
    </location>
</feature>
<organism evidence="5 6">
    <name type="scientific">Trichomalopsis sarcophagae</name>
    <dbReference type="NCBI Taxonomy" id="543379"/>
    <lineage>
        <taxon>Eukaryota</taxon>
        <taxon>Metazoa</taxon>
        <taxon>Ecdysozoa</taxon>
        <taxon>Arthropoda</taxon>
        <taxon>Hexapoda</taxon>
        <taxon>Insecta</taxon>
        <taxon>Pterygota</taxon>
        <taxon>Neoptera</taxon>
        <taxon>Endopterygota</taxon>
        <taxon>Hymenoptera</taxon>
        <taxon>Apocrita</taxon>
        <taxon>Proctotrupomorpha</taxon>
        <taxon>Chalcidoidea</taxon>
        <taxon>Pteromalidae</taxon>
        <taxon>Pteromalinae</taxon>
        <taxon>Trichomalopsis</taxon>
    </lineage>
</organism>
<dbReference type="InterPro" id="IPR026832">
    <property type="entry name" value="Asteroid"/>
</dbReference>
<evidence type="ECO:0000313" key="5">
    <source>
        <dbReference type="EMBL" id="OXU17826.1"/>
    </source>
</evidence>
<dbReference type="GO" id="GO:0004518">
    <property type="term" value="F:nuclease activity"/>
    <property type="evidence" value="ECO:0007669"/>
    <property type="project" value="InterPro"/>
</dbReference>
<dbReference type="InterPro" id="IPR029060">
    <property type="entry name" value="PIN-like_dom_sf"/>
</dbReference>
<dbReference type="InterPro" id="IPR027417">
    <property type="entry name" value="P-loop_NTPase"/>
</dbReference>